<accession>A0AB34KFF1</accession>
<dbReference type="GeneID" id="96010567"/>
<feature type="compositionally biased region" description="Low complexity" evidence="1">
    <location>
        <begin position="34"/>
        <end position="48"/>
    </location>
</feature>
<dbReference type="EMBL" id="JAAQHG020000057">
    <property type="protein sequence ID" value="KAL1582260.1"/>
    <property type="molecule type" value="Genomic_DNA"/>
</dbReference>
<keyword evidence="3" id="KW-1185">Reference proteome</keyword>
<name>A0AB34KFF1_9PEZI</name>
<organism evidence="2 3">
    <name type="scientific">Cladosporium halotolerans</name>
    <dbReference type="NCBI Taxonomy" id="1052096"/>
    <lineage>
        <taxon>Eukaryota</taxon>
        <taxon>Fungi</taxon>
        <taxon>Dikarya</taxon>
        <taxon>Ascomycota</taxon>
        <taxon>Pezizomycotina</taxon>
        <taxon>Dothideomycetes</taxon>
        <taxon>Dothideomycetidae</taxon>
        <taxon>Cladosporiales</taxon>
        <taxon>Cladosporiaceae</taxon>
        <taxon>Cladosporium</taxon>
    </lineage>
</organism>
<comment type="caution">
    <text evidence="2">The sequence shown here is derived from an EMBL/GenBank/DDBJ whole genome shotgun (WGS) entry which is preliminary data.</text>
</comment>
<feature type="compositionally biased region" description="Basic and acidic residues" evidence="1">
    <location>
        <begin position="1"/>
        <end position="28"/>
    </location>
</feature>
<sequence>MREPRDSHATDADSKQSRQSKSDLERPARSFIISSSKQSQTRRQTETQPATPISPPTVNWLTYLPPAYKTLGRSVTRRKCGFGIPATVAAVQSGLVKNERAEETGRQEDRGRLKTMVRWTLRRRGA</sequence>
<evidence type="ECO:0000313" key="2">
    <source>
        <dbReference type="EMBL" id="KAL1582260.1"/>
    </source>
</evidence>
<gene>
    <name evidence="2" type="ORF">WHR41_09125</name>
</gene>
<dbReference type="Proteomes" id="UP000803884">
    <property type="component" value="Unassembled WGS sequence"/>
</dbReference>
<dbReference type="RefSeq" id="XP_069225367.1">
    <property type="nucleotide sequence ID" value="XM_069377729.1"/>
</dbReference>
<proteinExistence type="predicted"/>
<feature type="region of interest" description="Disordered" evidence="1">
    <location>
        <begin position="1"/>
        <end position="59"/>
    </location>
</feature>
<protein>
    <submittedName>
        <fullName evidence="2">Uncharacterized protein</fullName>
    </submittedName>
</protein>
<evidence type="ECO:0000313" key="3">
    <source>
        <dbReference type="Proteomes" id="UP000803884"/>
    </source>
</evidence>
<evidence type="ECO:0000256" key="1">
    <source>
        <dbReference type="SAM" id="MobiDB-lite"/>
    </source>
</evidence>
<dbReference type="AlphaFoldDB" id="A0AB34KFF1"/>
<reference evidence="2 3" key="1">
    <citation type="journal article" date="2020" name="Microbiol. Resour. Announc.">
        <title>Draft Genome Sequence of a Cladosporium Species Isolated from the Mesophotic Ascidian Didemnum maculosum.</title>
        <authorList>
            <person name="Gioti A."/>
            <person name="Siaperas R."/>
            <person name="Nikolaivits E."/>
            <person name="Le Goff G."/>
            <person name="Ouazzani J."/>
            <person name="Kotoulas G."/>
            <person name="Topakas E."/>
        </authorList>
    </citation>
    <scope>NUCLEOTIDE SEQUENCE [LARGE SCALE GENOMIC DNA]</scope>
    <source>
        <strain evidence="2 3">TM138-S3</strain>
    </source>
</reference>